<feature type="binding site" evidence="5 6">
    <location>
        <begin position="197"/>
        <end position="199"/>
    </location>
    <ligand>
        <name>substrate</name>
    </ligand>
</feature>
<dbReference type="HAMAP" id="MF_01629">
    <property type="entry name" value="PdxH"/>
    <property type="match status" value="1"/>
</dbReference>
<dbReference type="NCBIfam" id="NF004231">
    <property type="entry name" value="PRK05679.1"/>
    <property type="match status" value="1"/>
</dbReference>
<comment type="catalytic activity">
    <reaction evidence="5">
        <text>pyridoxamine 5'-phosphate + O2 + H2O = pyridoxal 5'-phosphate + H2O2 + NH4(+)</text>
        <dbReference type="Rhea" id="RHEA:15817"/>
        <dbReference type="ChEBI" id="CHEBI:15377"/>
        <dbReference type="ChEBI" id="CHEBI:15379"/>
        <dbReference type="ChEBI" id="CHEBI:16240"/>
        <dbReference type="ChEBI" id="CHEBI:28938"/>
        <dbReference type="ChEBI" id="CHEBI:58451"/>
        <dbReference type="ChEBI" id="CHEBI:597326"/>
        <dbReference type="EC" id="1.4.3.5"/>
    </reaction>
</comment>
<reference evidence="10 11" key="1">
    <citation type="submission" date="2018-03" db="EMBL/GenBank/DDBJ databases">
        <title>Genomic Encyclopedia of Archaeal and Bacterial Type Strains, Phase II (KMG-II): from individual species to whole genera.</title>
        <authorList>
            <person name="Goeker M."/>
        </authorList>
    </citation>
    <scope>NUCLEOTIDE SEQUENCE [LARGE SCALE GENOMIC DNA]</scope>
    <source>
        <strain evidence="10 11">DSM 100065</strain>
    </source>
</reference>
<keyword evidence="4 5" id="KW-0560">Oxidoreductase</keyword>
<evidence type="ECO:0000256" key="3">
    <source>
        <dbReference type="ARBA" id="ARBA00022643"/>
    </source>
</evidence>
<dbReference type="Proteomes" id="UP000237752">
    <property type="component" value="Unassembled WGS sequence"/>
</dbReference>
<comment type="caution">
    <text evidence="5">Lacks conserved residue(s) required for the propagation of feature annotation.</text>
</comment>
<feature type="domain" description="Pyridoxine 5'-phosphate oxidase dimerisation C-terminal" evidence="9">
    <location>
        <begin position="178"/>
        <end position="220"/>
    </location>
</feature>
<dbReference type="EMBL" id="PVUE01000011">
    <property type="protein sequence ID" value="PRZ41158.1"/>
    <property type="molecule type" value="Genomic_DNA"/>
</dbReference>
<evidence type="ECO:0000259" key="8">
    <source>
        <dbReference type="Pfam" id="PF01243"/>
    </source>
</evidence>
<dbReference type="SUPFAM" id="SSF50475">
    <property type="entry name" value="FMN-binding split barrel"/>
    <property type="match status" value="1"/>
</dbReference>
<feature type="binding site" evidence="5 7">
    <location>
        <position position="201"/>
    </location>
    <ligand>
        <name>FMN</name>
        <dbReference type="ChEBI" id="CHEBI:58210"/>
    </ligand>
</feature>
<comment type="subunit">
    <text evidence="5">Homodimer.</text>
</comment>
<dbReference type="InterPro" id="IPR000659">
    <property type="entry name" value="Pyridox_Oxase"/>
</dbReference>
<proteinExistence type="inferred from homology"/>
<dbReference type="Pfam" id="PF01243">
    <property type="entry name" value="PNPOx_N"/>
    <property type="match status" value="1"/>
</dbReference>
<protein>
    <recommendedName>
        <fullName evidence="5">Pyridoxine/pyridoxamine 5'-phosphate oxidase</fullName>
        <ecNumber evidence="5">1.4.3.5</ecNumber>
    </recommendedName>
    <alternativeName>
        <fullName evidence="5">PNP/PMP oxidase</fullName>
        <shortName evidence="5">PNPOx</shortName>
    </alternativeName>
    <alternativeName>
        <fullName evidence="5">Pyridoxal 5'-phosphate synthase</fullName>
    </alternativeName>
</protein>
<feature type="binding site" evidence="5 7">
    <location>
        <position position="90"/>
    </location>
    <ligand>
        <name>FMN</name>
        <dbReference type="ChEBI" id="CHEBI:58210"/>
    </ligand>
</feature>
<dbReference type="Pfam" id="PF10590">
    <property type="entry name" value="PNP_phzG_C"/>
    <property type="match status" value="1"/>
</dbReference>
<dbReference type="PIRSF" id="PIRSF000190">
    <property type="entry name" value="Pyd_amn-ph_oxd"/>
    <property type="match status" value="1"/>
</dbReference>
<organism evidence="10 11">
    <name type="scientific">Antricoccus suffuscus</name>
    <dbReference type="NCBI Taxonomy" id="1629062"/>
    <lineage>
        <taxon>Bacteria</taxon>
        <taxon>Bacillati</taxon>
        <taxon>Actinomycetota</taxon>
        <taxon>Actinomycetes</taxon>
        <taxon>Geodermatophilales</taxon>
        <taxon>Antricoccaceae</taxon>
        <taxon>Antricoccus</taxon>
    </lineage>
</organism>
<feature type="binding site" evidence="5 7">
    <location>
        <begin position="147"/>
        <end position="148"/>
    </location>
    <ligand>
        <name>FMN</name>
        <dbReference type="ChEBI" id="CHEBI:58210"/>
    </ligand>
</feature>
<dbReference type="InterPro" id="IPR019576">
    <property type="entry name" value="Pyridoxamine_oxidase_dimer_C"/>
</dbReference>
<feature type="binding site" evidence="5 6">
    <location>
        <position position="73"/>
    </location>
    <ligand>
        <name>substrate</name>
    </ligand>
</feature>
<feature type="binding site" evidence="5">
    <location>
        <begin position="68"/>
        <end position="73"/>
    </location>
    <ligand>
        <name>FMN</name>
        <dbReference type="ChEBI" id="CHEBI:58210"/>
    </ligand>
</feature>
<keyword evidence="3 5" id="KW-0288">FMN</keyword>
<evidence type="ECO:0000256" key="2">
    <source>
        <dbReference type="ARBA" id="ARBA00022630"/>
    </source>
</evidence>
<dbReference type="PANTHER" id="PTHR10851:SF0">
    <property type="entry name" value="PYRIDOXINE-5'-PHOSPHATE OXIDASE"/>
    <property type="match status" value="1"/>
</dbReference>
<evidence type="ECO:0000256" key="5">
    <source>
        <dbReference type="HAMAP-Rule" id="MF_01629"/>
    </source>
</evidence>
<evidence type="ECO:0000259" key="9">
    <source>
        <dbReference type="Pfam" id="PF10590"/>
    </source>
</evidence>
<keyword evidence="2 5" id="KW-0285">Flavoprotein</keyword>
<dbReference type="GO" id="GO:0008615">
    <property type="term" value="P:pyridoxine biosynthetic process"/>
    <property type="evidence" value="ECO:0007669"/>
    <property type="project" value="UniProtKB-UniRule"/>
</dbReference>
<keyword evidence="5" id="KW-0664">Pyridoxine biosynthesis</keyword>
<sequence>MGRSDDGEYDVRHDRVRYTMPRLSAERLDADPIAQFGVWLADAAQSGIAEPNAMVIATAAKDGRVRARTVLLRGYDARGFEFFTNYDSQKGTHLADNPNISGCFSWVGSHRQVIIEGRAVRTSAAESDDYFASRPYESQVGSAASPQSQVISSLAEVEDEMRRLEQAHPDTIPRPAHWGGYRIEPRCVEFWQGNTGRLHDRFRYRRDEPTGPWTLERLAP</sequence>
<feature type="binding site" evidence="6">
    <location>
        <begin position="15"/>
        <end position="18"/>
    </location>
    <ligand>
        <name>substrate</name>
    </ligand>
</feature>
<evidence type="ECO:0000256" key="4">
    <source>
        <dbReference type="ARBA" id="ARBA00023002"/>
    </source>
</evidence>
<evidence type="ECO:0000313" key="10">
    <source>
        <dbReference type="EMBL" id="PRZ41158.1"/>
    </source>
</evidence>
<feature type="domain" description="Pyridoxamine 5'-phosphate oxidase N-terminal" evidence="8">
    <location>
        <begin position="41"/>
        <end position="165"/>
    </location>
</feature>
<dbReference type="PANTHER" id="PTHR10851">
    <property type="entry name" value="PYRIDOXINE-5-PHOSPHATE OXIDASE"/>
    <property type="match status" value="1"/>
</dbReference>
<name>A0A2T0ZYJ3_9ACTN</name>
<feature type="binding site" evidence="5 6">
    <location>
        <position position="134"/>
    </location>
    <ligand>
        <name>substrate</name>
    </ligand>
</feature>
<dbReference type="EC" id="1.4.3.5" evidence="5"/>
<feature type="binding site" evidence="5 7">
    <location>
        <position position="112"/>
    </location>
    <ligand>
        <name>FMN</name>
        <dbReference type="ChEBI" id="CHEBI:58210"/>
    </ligand>
</feature>
<comment type="similarity">
    <text evidence="1 5">Belongs to the pyridoxamine 5'-phosphate oxidase family.</text>
</comment>
<dbReference type="AlphaFoldDB" id="A0A2T0ZYJ3"/>
<feature type="binding site" evidence="5 7">
    <location>
        <begin position="83"/>
        <end position="84"/>
    </location>
    <ligand>
        <name>FMN</name>
        <dbReference type="ChEBI" id="CHEBI:58210"/>
    </ligand>
</feature>
<comment type="pathway">
    <text evidence="5">Cofactor metabolism; pyridoxal 5'-phosphate salvage; pyridoxal 5'-phosphate from pyridoxine 5'-phosphate: step 1/1.</text>
</comment>
<comment type="function">
    <text evidence="5">Catalyzes the oxidation of either pyridoxine 5'-phosphate (PNP) or pyridoxamine 5'-phosphate (PMP) into pyridoxal 5'-phosphate (PLP).</text>
</comment>
<dbReference type="PROSITE" id="PS01064">
    <property type="entry name" value="PYRIDOX_OXIDASE"/>
    <property type="match status" value="1"/>
</dbReference>
<dbReference type="RefSeq" id="WP_202862572.1">
    <property type="nucleotide sequence ID" value="NZ_PVUE01000011.1"/>
</dbReference>
<comment type="caution">
    <text evidence="10">The sequence shown here is derived from an EMBL/GenBank/DDBJ whole genome shotgun (WGS) entry which is preliminary data.</text>
</comment>
<gene>
    <name evidence="5" type="primary">pdxH</name>
    <name evidence="10" type="ORF">CLV47_11134</name>
</gene>
<feature type="binding site" evidence="5 6">
    <location>
        <position position="138"/>
    </location>
    <ligand>
        <name>substrate</name>
    </ligand>
</feature>
<evidence type="ECO:0000256" key="1">
    <source>
        <dbReference type="ARBA" id="ARBA00007301"/>
    </source>
</evidence>
<dbReference type="InterPro" id="IPR011576">
    <property type="entry name" value="Pyridox_Oxase_N"/>
</dbReference>
<dbReference type="Gene3D" id="2.30.110.10">
    <property type="entry name" value="Electron Transport, Fmn-binding Protein, Chain A"/>
    <property type="match status" value="1"/>
</dbReference>
<accession>A0A2T0ZYJ3</accession>
<keyword evidence="11" id="KW-1185">Reference proteome</keyword>
<evidence type="ECO:0000256" key="7">
    <source>
        <dbReference type="PIRSR" id="PIRSR000190-2"/>
    </source>
</evidence>
<comment type="catalytic activity">
    <reaction evidence="5">
        <text>pyridoxine 5'-phosphate + O2 = pyridoxal 5'-phosphate + H2O2</text>
        <dbReference type="Rhea" id="RHEA:15149"/>
        <dbReference type="ChEBI" id="CHEBI:15379"/>
        <dbReference type="ChEBI" id="CHEBI:16240"/>
        <dbReference type="ChEBI" id="CHEBI:58589"/>
        <dbReference type="ChEBI" id="CHEBI:597326"/>
        <dbReference type="EC" id="1.4.3.5"/>
    </reaction>
</comment>
<dbReference type="NCBIfam" id="TIGR00558">
    <property type="entry name" value="pdxH"/>
    <property type="match status" value="1"/>
</dbReference>
<dbReference type="GO" id="GO:0004733">
    <property type="term" value="F:pyridoxamine phosphate oxidase activity"/>
    <property type="evidence" value="ECO:0007669"/>
    <property type="project" value="UniProtKB-UniRule"/>
</dbReference>
<evidence type="ECO:0000256" key="6">
    <source>
        <dbReference type="PIRSR" id="PIRSR000190-1"/>
    </source>
</evidence>
<dbReference type="UniPathway" id="UPA01068">
    <property type="reaction ID" value="UER00304"/>
</dbReference>
<dbReference type="GO" id="GO:0010181">
    <property type="term" value="F:FMN binding"/>
    <property type="evidence" value="ECO:0007669"/>
    <property type="project" value="UniProtKB-UniRule"/>
</dbReference>
<dbReference type="InterPro" id="IPR012349">
    <property type="entry name" value="Split_barrel_FMN-bd"/>
</dbReference>
<feature type="binding site" evidence="5 7">
    <location>
        <position position="191"/>
    </location>
    <ligand>
        <name>FMN</name>
        <dbReference type="ChEBI" id="CHEBI:58210"/>
    </ligand>
</feature>
<feature type="binding site" evidence="5 6">
    <location>
        <position position="130"/>
    </location>
    <ligand>
        <name>substrate</name>
    </ligand>
</feature>
<comment type="cofactor">
    <cofactor evidence="5 7">
        <name>FMN</name>
        <dbReference type="ChEBI" id="CHEBI:58210"/>
    </cofactor>
    <text evidence="5 7">Binds 1 FMN per subunit.</text>
</comment>
<evidence type="ECO:0000313" key="11">
    <source>
        <dbReference type="Proteomes" id="UP000237752"/>
    </source>
</evidence>
<dbReference type="InterPro" id="IPR019740">
    <property type="entry name" value="Pyridox_Oxase_CS"/>
</dbReference>
<comment type="pathway">
    <text evidence="5">Cofactor metabolism; pyridoxal 5'-phosphate salvage; pyridoxal 5'-phosphate from pyridoxamine 5'-phosphate: step 1/1.</text>
</comment>